<accession>A0A3N2Q5H7</accession>
<feature type="compositionally biased region" description="Polar residues" evidence="2">
    <location>
        <begin position="1"/>
        <end position="21"/>
    </location>
</feature>
<dbReference type="PANTHER" id="PTHR34598">
    <property type="entry name" value="BLL6449 PROTEIN"/>
    <property type="match status" value="1"/>
</dbReference>
<dbReference type="RefSeq" id="XP_028469714.1">
    <property type="nucleotide sequence ID" value="XM_028610085.1"/>
</dbReference>
<evidence type="ECO:0000256" key="2">
    <source>
        <dbReference type="SAM" id="MobiDB-lite"/>
    </source>
</evidence>
<evidence type="ECO:0000313" key="3">
    <source>
        <dbReference type="EMBL" id="ROT41908.1"/>
    </source>
</evidence>
<gene>
    <name evidence="3" type="ORF">SODALDRAFT_326093</name>
</gene>
<keyword evidence="4" id="KW-1185">Reference proteome</keyword>
<dbReference type="InterPro" id="IPR044053">
    <property type="entry name" value="AsaB-like"/>
</dbReference>
<evidence type="ECO:0000313" key="4">
    <source>
        <dbReference type="Proteomes" id="UP000272025"/>
    </source>
</evidence>
<dbReference type="STRING" id="1314773.A0A3N2Q5H7"/>
<evidence type="ECO:0000256" key="1">
    <source>
        <dbReference type="ARBA" id="ARBA00023604"/>
    </source>
</evidence>
<proteinExistence type="inferred from homology"/>
<dbReference type="GeneID" id="39578563"/>
<reference evidence="3 4" key="1">
    <citation type="journal article" date="2018" name="Mol. Ecol.">
        <title>The obligate alkalophilic soda-lake fungus Sodiomyces alkalinus has shifted to a protein diet.</title>
        <authorList>
            <person name="Grum-Grzhimaylo A.A."/>
            <person name="Falkoski D.L."/>
            <person name="van den Heuvel J."/>
            <person name="Valero-Jimenez C.A."/>
            <person name="Min B."/>
            <person name="Choi I.G."/>
            <person name="Lipzen A."/>
            <person name="Daum C.G."/>
            <person name="Aanen D.K."/>
            <person name="Tsang A."/>
            <person name="Henrissat B."/>
            <person name="Bilanenko E.N."/>
            <person name="de Vries R.P."/>
            <person name="van Kan J.A.L."/>
            <person name="Grigoriev I.V."/>
            <person name="Debets A.J.M."/>
        </authorList>
    </citation>
    <scope>NUCLEOTIDE SEQUENCE [LARGE SCALE GENOMIC DNA]</scope>
    <source>
        <strain evidence="3 4">F11</strain>
    </source>
</reference>
<dbReference type="OrthoDB" id="412788at2759"/>
<dbReference type="NCBIfam" id="NF041278">
    <property type="entry name" value="CmcJ_NvfI_EfuI"/>
    <property type="match status" value="1"/>
</dbReference>
<feature type="region of interest" description="Disordered" evidence="2">
    <location>
        <begin position="1"/>
        <end position="24"/>
    </location>
</feature>
<dbReference type="AlphaFoldDB" id="A0A3N2Q5H7"/>
<comment type="similarity">
    <text evidence="1">Belongs to the asaB hydroxylase/desaturase family.</text>
</comment>
<dbReference type="GO" id="GO:0016491">
    <property type="term" value="F:oxidoreductase activity"/>
    <property type="evidence" value="ECO:0007669"/>
    <property type="project" value="InterPro"/>
</dbReference>
<feature type="compositionally biased region" description="Low complexity" evidence="2">
    <location>
        <begin position="183"/>
        <end position="196"/>
    </location>
</feature>
<dbReference type="PANTHER" id="PTHR34598:SF3">
    <property type="entry name" value="OXIDOREDUCTASE AN1597"/>
    <property type="match status" value="1"/>
</dbReference>
<sequence>MAIDTPNQKPSQSDKTFSPSTGRDVYTQLNYYRDPGDGSAPIPVVVGSGKVSNERPTVPVSVIIRDMTGREDYYNLDSHGFQLVHHESQEKDFVDELRVNGAYYTEMEQLYKQATGATRVVIFGHRVRRGPSDWHRLGEGNAKNPGPLHRVHVDQSYAGAELVARQHLPADEAETLTRRDQGSSRSSSSRSSSNSPRRWQIVNAWRPIRTVRKDPLAVVDGRSVEETDLAEASVMYRDGSSGAELLKSQTWAVRPAGERHQWFFKREQKPDEVLLIKCFDSLEEEGVVRRAPHCAFVDPEAVDEPSRESVEVRALLFYD</sequence>
<organism evidence="3 4">
    <name type="scientific">Sodiomyces alkalinus (strain CBS 110278 / VKM F-3762 / F11)</name>
    <name type="common">Alkaliphilic filamentous fungus</name>
    <dbReference type="NCBI Taxonomy" id="1314773"/>
    <lineage>
        <taxon>Eukaryota</taxon>
        <taxon>Fungi</taxon>
        <taxon>Dikarya</taxon>
        <taxon>Ascomycota</taxon>
        <taxon>Pezizomycotina</taxon>
        <taxon>Sordariomycetes</taxon>
        <taxon>Hypocreomycetidae</taxon>
        <taxon>Glomerellales</taxon>
        <taxon>Plectosphaerellaceae</taxon>
        <taxon>Sodiomyces</taxon>
    </lineage>
</organism>
<dbReference type="EMBL" id="ML119051">
    <property type="protein sequence ID" value="ROT41908.1"/>
    <property type="molecule type" value="Genomic_DNA"/>
</dbReference>
<protein>
    <submittedName>
        <fullName evidence="3">Uncharacterized protein</fullName>
    </submittedName>
</protein>
<dbReference type="Proteomes" id="UP000272025">
    <property type="component" value="Unassembled WGS sequence"/>
</dbReference>
<feature type="region of interest" description="Disordered" evidence="2">
    <location>
        <begin position="168"/>
        <end position="196"/>
    </location>
</feature>
<name>A0A3N2Q5H7_SODAK</name>